<dbReference type="InterPro" id="IPR027417">
    <property type="entry name" value="P-loop_NTPase"/>
</dbReference>
<dbReference type="Pfam" id="PF03354">
    <property type="entry name" value="TerL_ATPase"/>
    <property type="match status" value="1"/>
</dbReference>
<dbReference type="AlphaFoldDB" id="A0A1I4ZLQ4"/>
<feature type="domain" description="Terminase large subunit-like ATPase" evidence="1">
    <location>
        <begin position="69"/>
        <end position="235"/>
    </location>
</feature>
<gene>
    <name evidence="3" type="ORF">SAMN04488695_10249</name>
</gene>
<dbReference type="InterPro" id="IPR046461">
    <property type="entry name" value="TerL_ATPase"/>
</dbReference>
<dbReference type="RefSeq" id="WP_207646166.1">
    <property type="nucleotide sequence ID" value="NZ_FOVK01000002.1"/>
</dbReference>
<dbReference type="EMBL" id="FOVK01000002">
    <property type="protein sequence ID" value="SFN51175.1"/>
    <property type="molecule type" value="Genomic_DNA"/>
</dbReference>
<dbReference type="Gene3D" id="3.40.50.300">
    <property type="entry name" value="P-loop containing nucleotide triphosphate hydrolases"/>
    <property type="match status" value="1"/>
</dbReference>
<dbReference type="InterPro" id="IPR005021">
    <property type="entry name" value="Terminase_largesu-like"/>
</dbReference>
<feature type="domain" description="Terminase large subunit-like endonuclease" evidence="2">
    <location>
        <begin position="257"/>
        <end position="525"/>
    </location>
</feature>
<dbReference type="PANTHER" id="PTHR41287:SF1">
    <property type="entry name" value="PROTEIN YMFN"/>
    <property type="match status" value="1"/>
</dbReference>
<sequence>MYKKGSCAHLDDWIDIVKNHKQPVNIEQVQLIALVEEKLQEKDVIVDIDKINDCIDFIETYRPYKLTPIQRFIHACVSGLFYTDGSVVFREFFIYSGRGFGKNSLISDISFYLSSNRHGIKRYNVDMVANSEEQAKTSFMDVHETIGNHRKLQAAFTRTLEKITFRKLNAVIKFWTSNAKTKDGLRPGAIVFDEIHEYEDTKILNVFTSALGKVANPRIFYITTDGYLREGVLDHFKRVALEILSGKEKRRRMFPLICRIESMEEWEDPEMWIKANPNLPWLPNLQQEMEQYFIDAKDSQTSKIEFLTKRLNFPLQDTTVVVATHQQLIDASEPLPDLEGWECIGAVDYADVRDFIGVGLLFRKGPIRYWLSHTFIVEESLRLTNYNQDLLAVAKEKNLYTIIPGQIADEKYIIDWFLSMAKKYRIRKIAGDTFRLKLLKEGFQKAGLPMEEVRAGPATHNLLAPTIDTLFGKGLIKWGDNPMMRWYVNNTKVVTDGKGNKTYHKIEPIKRKTDGFHALIHALVKEEELPAEPVKYQKRFKTRNY</sequence>
<reference evidence="3 4" key="1">
    <citation type="submission" date="2016-10" db="EMBL/GenBank/DDBJ databases">
        <authorList>
            <person name="de Groot N.N."/>
        </authorList>
    </citation>
    <scope>NUCLEOTIDE SEQUENCE [LARGE SCALE GENOMIC DNA]</scope>
    <source>
        <strain evidence="3 4">ML2</strain>
    </source>
</reference>
<dbReference type="Proteomes" id="UP000181899">
    <property type="component" value="Unassembled WGS sequence"/>
</dbReference>
<organism evidence="3 4">
    <name type="scientific">Proteiniclasticum ruminis</name>
    <dbReference type="NCBI Taxonomy" id="398199"/>
    <lineage>
        <taxon>Bacteria</taxon>
        <taxon>Bacillati</taxon>
        <taxon>Bacillota</taxon>
        <taxon>Clostridia</taxon>
        <taxon>Eubacteriales</taxon>
        <taxon>Clostridiaceae</taxon>
        <taxon>Proteiniclasticum</taxon>
    </lineage>
</organism>
<evidence type="ECO:0000259" key="1">
    <source>
        <dbReference type="Pfam" id="PF03354"/>
    </source>
</evidence>
<accession>A0A1I4ZLQ4</accession>
<evidence type="ECO:0000259" key="2">
    <source>
        <dbReference type="Pfam" id="PF20441"/>
    </source>
</evidence>
<dbReference type="Pfam" id="PF20441">
    <property type="entry name" value="TerL_nuclease"/>
    <property type="match status" value="1"/>
</dbReference>
<protein>
    <submittedName>
        <fullName evidence="3">Phage terminase-like protein, large subunit, contains N-terminal HTH domain</fullName>
    </submittedName>
</protein>
<dbReference type="InterPro" id="IPR046462">
    <property type="entry name" value="TerL_nuclease"/>
</dbReference>
<dbReference type="PANTHER" id="PTHR41287">
    <property type="match status" value="1"/>
</dbReference>
<evidence type="ECO:0000313" key="4">
    <source>
        <dbReference type="Proteomes" id="UP000181899"/>
    </source>
</evidence>
<name>A0A1I4ZLQ4_9CLOT</name>
<evidence type="ECO:0000313" key="3">
    <source>
        <dbReference type="EMBL" id="SFN51175.1"/>
    </source>
</evidence>
<dbReference type="GO" id="GO:0004519">
    <property type="term" value="F:endonuclease activity"/>
    <property type="evidence" value="ECO:0007669"/>
    <property type="project" value="InterPro"/>
</dbReference>
<proteinExistence type="predicted"/>
<keyword evidence="4" id="KW-1185">Reference proteome</keyword>